<name>A0AAD2CVX9_EUPCR</name>
<keyword evidence="3" id="KW-1185">Reference proteome</keyword>
<dbReference type="PANTHER" id="PTHR12390">
    <property type="entry name" value="UROPORPHYRINOGEN III SYNTHASE"/>
    <property type="match status" value="1"/>
</dbReference>
<evidence type="ECO:0000313" key="2">
    <source>
        <dbReference type="EMBL" id="CAI2372950.1"/>
    </source>
</evidence>
<organism evidence="2 3">
    <name type="scientific">Euplotes crassus</name>
    <dbReference type="NCBI Taxonomy" id="5936"/>
    <lineage>
        <taxon>Eukaryota</taxon>
        <taxon>Sar</taxon>
        <taxon>Alveolata</taxon>
        <taxon>Ciliophora</taxon>
        <taxon>Intramacronucleata</taxon>
        <taxon>Spirotrichea</taxon>
        <taxon>Hypotrichia</taxon>
        <taxon>Euplotida</taxon>
        <taxon>Euplotidae</taxon>
        <taxon>Moneuplotes</taxon>
    </lineage>
</organism>
<dbReference type="InterPro" id="IPR003754">
    <property type="entry name" value="4pyrrol_synth_uPrphyn_synth"/>
</dbReference>
<dbReference type="CDD" id="cd06578">
    <property type="entry name" value="HemD"/>
    <property type="match status" value="1"/>
</dbReference>
<dbReference type="Proteomes" id="UP001295684">
    <property type="component" value="Unassembled WGS sequence"/>
</dbReference>
<protein>
    <recommendedName>
        <fullName evidence="1">Tetrapyrrole biosynthesis uroporphyrinogen III synthase domain-containing protein</fullName>
    </recommendedName>
</protein>
<dbReference type="EMBL" id="CAMPGE010014270">
    <property type="protein sequence ID" value="CAI2372950.1"/>
    <property type="molecule type" value="Genomic_DNA"/>
</dbReference>
<comment type="caution">
    <text evidence="2">The sequence shown here is derived from an EMBL/GenBank/DDBJ whole genome shotgun (WGS) entry which is preliminary data.</text>
</comment>
<dbReference type="GO" id="GO:0004852">
    <property type="term" value="F:uroporphyrinogen-III synthase activity"/>
    <property type="evidence" value="ECO:0007669"/>
    <property type="project" value="InterPro"/>
</dbReference>
<dbReference type="Pfam" id="PF02602">
    <property type="entry name" value="HEM4"/>
    <property type="match status" value="1"/>
</dbReference>
<dbReference type="InterPro" id="IPR039793">
    <property type="entry name" value="UROS/Hem4"/>
</dbReference>
<proteinExistence type="predicted"/>
<dbReference type="PANTHER" id="PTHR12390:SF0">
    <property type="entry name" value="UROPORPHYRINOGEN-III SYNTHASE"/>
    <property type="match status" value="1"/>
</dbReference>
<dbReference type="InterPro" id="IPR036108">
    <property type="entry name" value="4pyrrol_syn_uPrphyn_synt_sf"/>
</dbReference>
<gene>
    <name evidence="2" type="ORF">ECRASSUSDP1_LOCUS14287</name>
</gene>
<dbReference type="Gene3D" id="3.40.50.10090">
    <property type="match status" value="2"/>
</dbReference>
<dbReference type="SUPFAM" id="SSF69618">
    <property type="entry name" value="HemD-like"/>
    <property type="match status" value="1"/>
</dbReference>
<reference evidence="2" key="1">
    <citation type="submission" date="2023-07" db="EMBL/GenBank/DDBJ databases">
        <authorList>
            <consortium name="AG Swart"/>
            <person name="Singh M."/>
            <person name="Singh A."/>
            <person name="Seah K."/>
            <person name="Emmerich C."/>
        </authorList>
    </citation>
    <scope>NUCLEOTIDE SEQUENCE</scope>
    <source>
        <strain evidence="2">DP1</strain>
    </source>
</reference>
<evidence type="ECO:0000313" key="3">
    <source>
        <dbReference type="Proteomes" id="UP001295684"/>
    </source>
</evidence>
<dbReference type="GO" id="GO:0005829">
    <property type="term" value="C:cytosol"/>
    <property type="evidence" value="ECO:0007669"/>
    <property type="project" value="TreeGrafter"/>
</dbReference>
<evidence type="ECO:0000259" key="1">
    <source>
        <dbReference type="Pfam" id="PF02602"/>
    </source>
</evidence>
<feature type="domain" description="Tetrapyrrole biosynthesis uroporphyrinogen III synthase" evidence="1">
    <location>
        <begin position="69"/>
        <end position="265"/>
    </location>
</feature>
<dbReference type="AlphaFoldDB" id="A0AAD2CVX9"/>
<accession>A0AAD2CVX9</accession>
<dbReference type="GO" id="GO:0006780">
    <property type="term" value="P:uroporphyrinogen III biosynthetic process"/>
    <property type="evidence" value="ECO:0007669"/>
    <property type="project" value="InterPro"/>
</dbReference>
<sequence length="276" mass="31416">MESTTIGKKNVLFVKTTPVEKELLDENQFVGSYGVINPSDISYTHTNEDKFQEIVIKLEEIFKSEAKIGVIFTSVNGVKSVKDFIDKIEEKKDLHEKLIGIIEKHSCVVGKKTSKVLKNHFKEPKIVSDTDMLALISMLNDNEEEFEKFIYFCGNKTAVSDKDLPEIFIKIQVYHNEPISFEKFVEDFSKQETEVNLNPDIIVFYSPSGFETFYNHFQEMKSCDDSCPLDSISLISIGKTTEKAIKSKIGRCEYTCPKPTIEHILEGVKEISNSLA</sequence>